<reference evidence="1 2" key="1">
    <citation type="submission" date="2024-10" db="EMBL/GenBank/DDBJ databases">
        <title>Updated reference genomes for cyclostephanoid diatoms.</title>
        <authorList>
            <person name="Roberts W.R."/>
            <person name="Alverson A.J."/>
        </authorList>
    </citation>
    <scope>NUCLEOTIDE SEQUENCE [LARGE SCALE GENOMIC DNA]</scope>
    <source>
        <strain evidence="1 2">AJA228-03</strain>
    </source>
</reference>
<name>A0ABD3ST86_9STRA</name>
<dbReference type="EMBL" id="JALLPB020000001">
    <property type="protein sequence ID" value="KAL3827611.1"/>
    <property type="molecule type" value="Genomic_DNA"/>
</dbReference>
<gene>
    <name evidence="1" type="ORF">ACHAXA_000484</name>
</gene>
<accession>A0ABD3ST86</accession>
<evidence type="ECO:0000313" key="1">
    <source>
        <dbReference type="EMBL" id="KAL3827611.1"/>
    </source>
</evidence>
<dbReference type="Proteomes" id="UP001530377">
    <property type="component" value="Unassembled WGS sequence"/>
</dbReference>
<keyword evidence="2" id="KW-1185">Reference proteome</keyword>
<dbReference type="AlphaFoldDB" id="A0ABD3ST86"/>
<protein>
    <submittedName>
        <fullName evidence="1">Uncharacterized protein</fullName>
    </submittedName>
</protein>
<evidence type="ECO:0000313" key="2">
    <source>
        <dbReference type="Proteomes" id="UP001530377"/>
    </source>
</evidence>
<comment type="caution">
    <text evidence="1">The sequence shown here is derived from an EMBL/GenBank/DDBJ whole genome shotgun (WGS) entry which is preliminary data.</text>
</comment>
<organism evidence="1 2">
    <name type="scientific">Cyclostephanos tholiformis</name>
    <dbReference type="NCBI Taxonomy" id="382380"/>
    <lineage>
        <taxon>Eukaryota</taxon>
        <taxon>Sar</taxon>
        <taxon>Stramenopiles</taxon>
        <taxon>Ochrophyta</taxon>
        <taxon>Bacillariophyta</taxon>
        <taxon>Coscinodiscophyceae</taxon>
        <taxon>Thalassiosirophycidae</taxon>
        <taxon>Stephanodiscales</taxon>
        <taxon>Stephanodiscaceae</taxon>
        <taxon>Cyclostephanos</taxon>
    </lineage>
</organism>
<proteinExistence type="predicted"/>
<sequence length="639" mass="71495">MSDVQHPEKLGGRATPHVVALTDTTHYGSLLLRPCRDDRGDDGNITTVSSLSFDEDRIDDDDCISIPPSRHRQLLHIVMFALPLFMGLVLLRDFIQQQTVISNAASAPPSVTRRKSIAMYGRAKFDGNNGGDDDVWIGNGNDESSKNNDHDWKYDEWCNANRFRCAACDGKWCATDAPPSAGAAMSTTTTSSIGSASAGYCIWGWGDTATNTAWTANERDAEEGPAPPPHDITFADLAVYMLPAYFRGCIDMCESTIIPDAMDNDEIASSTSVMPGEVAVLRKTILKTRDLLDVFSPVYPEDAPGRKARPASSFQRHFDMDYHARGSGSSSPRAGEDLWRTLRTTLADGYRLIGEFQDLNHAHIAYTPSQLAEFQREVWSWHVGFMSLVGTRRQRIFSYLTSPCGEDGTKSRRGRCRYAHRHVSHLFWGGTHNLPNGNLDRARDVLARLGNAQLERAGAYLRDALNYEHILNSTGVDISTFSPRDRRDDYAAFDDGEVGSVGFFSVHEIYHNARKELRSFLDELVLFGAMLLPGSSVTPEIFMDRTSSTEVVAAPDDPAANILIDQAVNALKNTRNLLGEINDEYSAYEWYMGLNVYPMEQLRLQTAIETHWEQFREWQKEVDLLSKLEFLRHAMMHPD</sequence>